<dbReference type="InterPro" id="IPR050266">
    <property type="entry name" value="AB_hydrolase_sf"/>
</dbReference>
<sequence>MKSIDKIIKLNNSFVSYRKEFGEDQENNKKPIVLLHGTNSSGNSSFGEIKKAFNGDRTVIIPDYAGCGNSALPSETLTIEHLAEQIAAVIEDSLVENSLIENSSTASVDLVGVSLGAVVAAVVAAKYPNIINKLILTAPWATNDDPRHQLVFNTWLHLECNDKASAMAFGLSHALSPEFLSSLGHDTIQQICARPAEKEIGKRIALGLILNIKDYLSQIDKDTLVIGLSRDTLIPPYRVREVYKNIKNSTYKEIDSGHAVQIEKPTEWVELVKDFTRPTS</sequence>
<organism evidence="2 3">
    <name type="scientific">Xenorhabdus littoralis</name>
    <dbReference type="NCBI Taxonomy" id="2582835"/>
    <lineage>
        <taxon>Bacteria</taxon>
        <taxon>Pseudomonadati</taxon>
        <taxon>Pseudomonadota</taxon>
        <taxon>Gammaproteobacteria</taxon>
        <taxon>Enterobacterales</taxon>
        <taxon>Morganellaceae</taxon>
        <taxon>Xenorhabdus</taxon>
    </lineage>
</organism>
<dbReference type="PANTHER" id="PTHR43798">
    <property type="entry name" value="MONOACYLGLYCEROL LIPASE"/>
    <property type="match status" value="1"/>
</dbReference>
<reference evidence="3" key="1">
    <citation type="journal article" date="2024" name="Toxins">
        <title>Genome Sequence Analysis of Native Xenorhabdus Strains Isolated from Entomopathogenic Nematodes in Argentina.</title>
        <authorList>
            <person name="Palma L."/>
            <person name="Frizzo L."/>
            <person name="Kaiser S."/>
            <person name="Berry C."/>
            <person name="Caballero P."/>
            <person name="Bode H.B."/>
            <person name="Del Valle E.E."/>
        </authorList>
    </citation>
    <scope>NUCLEOTIDE SEQUENCE [LARGE SCALE GENOMIC DNA]</scope>
    <source>
        <strain evidence="3">Reich</strain>
    </source>
</reference>
<gene>
    <name evidence="2" type="ORF">FE394_13825</name>
</gene>
<dbReference type="EMBL" id="VCDP01000056">
    <property type="protein sequence ID" value="MDX8000243.1"/>
    <property type="molecule type" value="Genomic_DNA"/>
</dbReference>
<keyword evidence="3" id="KW-1185">Reference proteome</keyword>
<dbReference type="Gene3D" id="3.40.50.1820">
    <property type="entry name" value="alpha/beta hydrolase"/>
    <property type="match status" value="1"/>
</dbReference>
<dbReference type="SUPFAM" id="SSF53474">
    <property type="entry name" value="alpha/beta-Hydrolases"/>
    <property type="match status" value="1"/>
</dbReference>
<keyword evidence="2" id="KW-0378">Hydrolase</keyword>
<evidence type="ECO:0000313" key="3">
    <source>
        <dbReference type="Proteomes" id="UP001271640"/>
    </source>
</evidence>
<dbReference type="PANTHER" id="PTHR43798:SF33">
    <property type="entry name" value="HYDROLASE, PUTATIVE (AFU_ORTHOLOGUE AFUA_2G14860)-RELATED"/>
    <property type="match status" value="1"/>
</dbReference>
<feature type="domain" description="AB hydrolase-1" evidence="1">
    <location>
        <begin position="30"/>
        <end position="265"/>
    </location>
</feature>
<dbReference type="Pfam" id="PF00561">
    <property type="entry name" value="Abhydrolase_1"/>
    <property type="match status" value="1"/>
</dbReference>
<evidence type="ECO:0000259" key="1">
    <source>
        <dbReference type="Pfam" id="PF00561"/>
    </source>
</evidence>
<evidence type="ECO:0000313" key="2">
    <source>
        <dbReference type="EMBL" id="MDX8000243.1"/>
    </source>
</evidence>
<dbReference type="Proteomes" id="UP001271640">
    <property type="component" value="Unassembled WGS sequence"/>
</dbReference>
<dbReference type="InterPro" id="IPR029058">
    <property type="entry name" value="AB_hydrolase_fold"/>
</dbReference>
<dbReference type="RefSeq" id="WP_319926955.1">
    <property type="nucleotide sequence ID" value="NZ_VCDP01000056.1"/>
</dbReference>
<protein>
    <submittedName>
        <fullName evidence="2">Alpha/beta hydrolase</fullName>
    </submittedName>
</protein>
<dbReference type="GO" id="GO:0016787">
    <property type="term" value="F:hydrolase activity"/>
    <property type="evidence" value="ECO:0007669"/>
    <property type="project" value="UniProtKB-KW"/>
</dbReference>
<accession>A0ABU4SNL5</accession>
<dbReference type="InterPro" id="IPR000073">
    <property type="entry name" value="AB_hydrolase_1"/>
</dbReference>
<dbReference type="PRINTS" id="PR00111">
    <property type="entry name" value="ABHYDROLASE"/>
</dbReference>
<proteinExistence type="predicted"/>
<comment type="caution">
    <text evidence="2">The sequence shown here is derived from an EMBL/GenBank/DDBJ whole genome shotgun (WGS) entry which is preliminary data.</text>
</comment>
<name>A0ABU4SNL5_9GAMM</name>